<evidence type="ECO:0000313" key="2">
    <source>
        <dbReference type="EMBL" id="MBP3194012.1"/>
    </source>
</evidence>
<protein>
    <submittedName>
        <fullName evidence="2">NYN domain-containing protein</fullName>
    </submittedName>
</protein>
<evidence type="ECO:0000259" key="1">
    <source>
        <dbReference type="Pfam" id="PF01936"/>
    </source>
</evidence>
<dbReference type="GO" id="GO:0004540">
    <property type="term" value="F:RNA nuclease activity"/>
    <property type="evidence" value="ECO:0007669"/>
    <property type="project" value="InterPro"/>
</dbReference>
<dbReference type="InterPro" id="IPR021139">
    <property type="entry name" value="NYN"/>
</dbReference>
<proteinExistence type="predicted"/>
<dbReference type="AlphaFoldDB" id="A0A8J7UWU6"/>
<name>A0A8J7UWU6_9BACT</name>
<sequence>MKTIVYIDGFNFYYSTYRNPRKREANSYKWLDFKKLLNNLLHDKHEIVAIKYYTADVSGKNDPDQPTRQQTYLRALKAYIPELEIHKGMFLTSEKYMPKVDGSGNELILYTEEKGSDVNLAVHLLNDGYKDLYSCAVLLSNDGDLREALKLTKNELGKTIGWILPKWTNIRSNELRHYTDFYRSFGLQKLIDAQLPSTIPGTNIRKPDRWNI</sequence>
<organism evidence="2 3">
    <name type="scientific">Natronogracilivirga saccharolytica</name>
    <dbReference type="NCBI Taxonomy" id="2812953"/>
    <lineage>
        <taxon>Bacteria</taxon>
        <taxon>Pseudomonadati</taxon>
        <taxon>Balneolota</taxon>
        <taxon>Balneolia</taxon>
        <taxon>Balneolales</taxon>
        <taxon>Cyclonatronaceae</taxon>
        <taxon>Natronogracilivirga</taxon>
    </lineage>
</organism>
<dbReference type="Gene3D" id="3.40.50.1010">
    <property type="entry name" value="5'-nuclease"/>
    <property type="match status" value="1"/>
</dbReference>
<evidence type="ECO:0000313" key="3">
    <source>
        <dbReference type="Proteomes" id="UP000673975"/>
    </source>
</evidence>
<dbReference type="Proteomes" id="UP000673975">
    <property type="component" value="Unassembled WGS sequence"/>
</dbReference>
<keyword evidence="3" id="KW-1185">Reference proteome</keyword>
<dbReference type="RefSeq" id="WP_210513471.1">
    <property type="nucleotide sequence ID" value="NZ_JAFIDN010000024.1"/>
</dbReference>
<accession>A0A8J7UWU6</accession>
<gene>
    <name evidence="2" type="ORF">NATSA_15165</name>
</gene>
<feature type="domain" description="NYN" evidence="1">
    <location>
        <begin position="2"/>
        <end position="179"/>
    </location>
</feature>
<dbReference type="EMBL" id="JAFIDN010000024">
    <property type="protein sequence ID" value="MBP3194012.1"/>
    <property type="molecule type" value="Genomic_DNA"/>
</dbReference>
<dbReference type="Pfam" id="PF01936">
    <property type="entry name" value="NYN"/>
    <property type="match status" value="1"/>
</dbReference>
<reference evidence="2" key="1">
    <citation type="submission" date="2021-02" db="EMBL/GenBank/DDBJ databases">
        <title>Natronogracilivirga saccharolytica gen. nov. sp. nov. a new anaerobic, haloalkiliphilic carbohydrate-fermenting bacterium from soda lake and proposing of Cyclonatronumiaceae fam. nov. in the phylum Balneolaeota.</title>
        <authorList>
            <person name="Zhilina T.N."/>
            <person name="Sorokin D.Y."/>
            <person name="Zavarzina D.G."/>
            <person name="Toshchakov S.V."/>
            <person name="Kublanov I.V."/>
        </authorList>
    </citation>
    <scope>NUCLEOTIDE SEQUENCE</scope>
    <source>
        <strain evidence="2">Z-1702</strain>
    </source>
</reference>
<comment type="caution">
    <text evidence="2">The sequence shown here is derived from an EMBL/GenBank/DDBJ whole genome shotgun (WGS) entry which is preliminary data.</text>
</comment>
<dbReference type="CDD" id="cd18722">
    <property type="entry name" value="PIN_NicB-like"/>
    <property type="match status" value="1"/>
</dbReference>